<comment type="caution">
    <text evidence="1">The sequence shown here is derived from an EMBL/GenBank/DDBJ whole genome shotgun (WGS) entry which is preliminary data.</text>
</comment>
<keyword evidence="2" id="KW-1185">Reference proteome</keyword>
<evidence type="ECO:0000313" key="2">
    <source>
        <dbReference type="Proteomes" id="UP000772434"/>
    </source>
</evidence>
<organism evidence="1 2">
    <name type="scientific">Rhodocollybia butyracea</name>
    <dbReference type="NCBI Taxonomy" id="206335"/>
    <lineage>
        <taxon>Eukaryota</taxon>
        <taxon>Fungi</taxon>
        <taxon>Dikarya</taxon>
        <taxon>Basidiomycota</taxon>
        <taxon>Agaricomycotina</taxon>
        <taxon>Agaricomycetes</taxon>
        <taxon>Agaricomycetidae</taxon>
        <taxon>Agaricales</taxon>
        <taxon>Marasmiineae</taxon>
        <taxon>Omphalotaceae</taxon>
        <taxon>Rhodocollybia</taxon>
    </lineage>
</organism>
<sequence length="482" mass="54316">MVAPDNIVDIALELTKKAIEVTGGPAAWDALSPDERMQRNIELTTDVIHHFGQQDSDKLSREQKAKVDFCVWCGCAMHKDLNAHKGRSGMAKTAMYWDQKNKTAPIYLPNKDNKAAARLCNDAKKACIEKISSRGAIKLSRAPQFYYCDAATKIPVHLPVYWEMLELIQDEKQSGQFTNIEYNIFQALHDIPTLTELAAHALYGQSITYPYLCVARKAGMSHFELEVIHKSLLSHLKRLIKEPKLLCGLDASLDTAALDIKGWEGPEAVFAILALEPQIPDLEGVLVYLLEGALETWTRFSTDVLDQQIPSGIDPTRIYAPATNDNNESMMAGLRQEKIHVLNATLDYTNAKQQLKRQNTHTYLADKLNTPESWQYLQKRKREEEAAGGARQKRKLIVEVSKKKVGFRREKKAKRKEKKAAKDAQVKACTPLTSVLWLQEVLDAVKQSPPGPNAKEIKVSDLDLQLDWHRARQQQLGVENQA</sequence>
<dbReference type="AlphaFoldDB" id="A0A9P5PNZ1"/>
<accession>A0A9P5PNZ1</accession>
<dbReference type="Proteomes" id="UP000772434">
    <property type="component" value="Unassembled WGS sequence"/>
</dbReference>
<gene>
    <name evidence="1" type="ORF">BDP27DRAFT_1422911</name>
</gene>
<dbReference type="OrthoDB" id="3052721at2759"/>
<evidence type="ECO:0000313" key="1">
    <source>
        <dbReference type="EMBL" id="KAF9067358.1"/>
    </source>
</evidence>
<reference evidence="1" key="1">
    <citation type="submission" date="2020-11" db="EMBL/GenBank/DDBJ databases">
        <authorList>
            <consortium name="DOE Joint Genome Institute"/>
            <person name="Ahrendt S."/>
            <person name="Riley R."/>
            <person name="Andreopoulos W."/>
            <person name="Labutti K."/>
            <person name="Pangilinan J."/>
            <person name="Ruiz-Duenas F.J."/>
            <person name="Barrasa J.M."/>
            <person name="Sanchez-Garcia M."/>
            <person name="Camarero S."/>
            <person name="Miyauchi S."/>
            <person name="Serrano A."/>
            <person name="Linde D."/>
            <person name="Babiker R."/>
            <person name="Drula E."/>
            <person name="Ayuso-Fernandez I."/>
            <person name="Pacheco R."/>
            <person name="Padilla G."/>
            <person name="Ferreira P."/>
            <person name="Barriuso J."/>
            <person name="Kellner H."/>
            <person name="Castanera R."/>
            <person name="Alfaro M."/>
            <person name="Ramirez L."/>
            <person name="Pisabarro A.G."/>
            <person name="Kuo A."/>
            <person name="Tritt A."/>
            <person name="Lipzen A."/>
            <person name="He G."/>
            <person name="Yan M."/>
            <person name="Ng V."/>
            <person name="Cullen D."/>
            <person name="Martin F."/>
            <person name="Rosso M.-N."/>
            <person name="Henrissat B."/>
            <person name="Hibbett D."/>
            <person name="Martinez A.T."/>
            <person name="Grigoriev I.V."/>
        </authorList>
    </citation>
    <scope>NUCLEOTIDE SEQUENCE</scope>
    <source>
        <strain evidence="1">AH 40177</strain>
    </source>
</reference>
<protein>
    <submittedName>
        <fullName evidence="1">Uncharacterized protein</fullName>
    </submittedName>
</protein>
<name>A0A9P5PNZ1_9AGAR</name>
<proteinExistence type="predicted"/>
<dbReference type="EMBL" id="JADNRY010000074">
    <property type="protein sequence ID" value="KAF9067358.1"/>
    <property type="molecule type" value="Genomic_DNA"/>
</dbReference>